<dbReference type="AlphaFoldDB" id="A0A955LVQ2"/>
<reference evidence="6" key="2">
    <citation type="journal article" date="2021" name="Microbiome">
        <title>Successional dynamics and alternative stable states in a saline activated sludge microbial community over 9 years.</title>
        <authorList>
            <person name="Wang Y."/>
            <person name="Ye J."/>
            <person name="Ju F."/>
            <person name="Liu L."/>
            <person name="Boyd J.A."/>
            <person name="Deng Y."/>
            <person name="Parks D.H."/>
            <person name="Jiang X."/>
            <person name="Yin X."/>
            <person name="Woodcroft B.J."/>
            <person name="Tyson G.W."/>
            <person name="Hugenholtz P."/>
            <person name="Polz M.F."/>
            <person name="Zhang T."/>
        </authorList>
    </citation>
    <scope>NUCLEOTIDE SEQUENCE</scope>
    <source>
        <strain evidence="6">HKST-UBA02</strain>
    </source>
</reference>
<gene>
    <name evidence="6" type="primary">pgk</name>
    <name evidence="6" type="ORF">KC573_01110</name>
</gene>
<keyword evidence="5" id="KW-0067">ATP-binding</keyword>
<keyword evidence="4 6" id="KW-0418">Kinase</keyword>
<evidence type="ECO:0000256" key="2">
    <source>
        <dbReference type="ARBA" id="ARBA00022679"/>
    </source>
</evidence>
<proteinExistence type="predicted"/>
<sequence length="38" mass="4126">ALDKFGYLEKMDFVSTGGGAMLDFLAYGTVPGFEVLKH</sequence>
<dbReference type="Proteomes" id="UP000699691">
    <property type="component" value="Unassembled WGS sequence"/>
</dbReference>
<dbReference type="InterPro" id="IPR015824">
    <property type="entry name" value="Phosphoglycerate_kinase_N"/>
</dbReference>
<reference evidence="6" key="1">
    <citation type="submission" date="2020-04" db="EMBL/GenBank/DDBJ databases">
        <authorList>
            <person name="Zhang T."/>
        </authorList>
    </citation>
    <scope>NUCLEOTIDE SEQUENCE</scope>
    <source>
        <strain evidence="6">HKST-UBA02</strain>
    </source>
</reference>
<dbReference type="InterPro" id="IPR036043">
    <property type="entry name" value="Phosphoglycerate_kinase_sf"/>
</dbReference>
<evidence type="ECO:0000256" key="3">
    <source>
        <dbReference type="ARBA" id="ARBA00022741"/>
    </source>
</evidence>
<dbReference type="SUPFAM" id="SSF53748">
    <property type="entry name" value="Phosphoglycerate kinase"/>
    <property type="match status" value="1"/>
</dbReference>
<keyword evidence="3" id="KW-0547">Nucleotide-binding</keyword>
<dbReference type="GO" id="GO:0006096">
    <property type="term" value="P:glycolytic process"/>
    <property type="evidence" value="ECO:0007669"/>
    <property type="project" value="InterPro"/>
</dbReference>
<feature type="non-terminal residue" evidence="6">
    <location>
        <position position="1"/>
    </location>
</feature>
<evidence type="ECO:0000256" key="4">
    <source>
        <dbReference type="ARBA" id="ARBA00022777"/>
    </source>
</evidence>
<dbReference type="EMBL" id="JAGQKY010000031">
    <property type="protein sequence ID" value="MCA9397400.1"/>
    <property type="molecule type" value="Genomic_DNA"/>
</dbReference>
<dbReference type="Gene3D" id="3.40.50.1260">
    <property type="entry name" value="Phosphoglycerate kinase, N-terminal domain"/>
    <property type="match status" value="1"/>
</dbReference>
<dbReference type="GO" id="GO:0004618">
    <property type="term" value="F:phosphoglycerate kinase activity"/>
    <property type="evidence" value="ECO:0007669"/>
    <property type="project" value="UniProtKB-EC"/>
</dbReference>
<protein>
    <recommendedName>
        <fullName evidence="1">phosphoglycerate kinase</fullName>
        <ecNumber evidence="1">2.7.2.3</ecNumber>
    </recommendedName>
</protein>
<name>A0A955LVQ2_UNCKA</name>
<evidence type="ECO:0000313" key="7">
    <source>
        <dbReference type="Proteomes" id="UP000699691"/>
    </source>
</evidence>
<accession>A0A955LVQ2</accession>
<evidence type="ECO:0000313" key="6">
    <source>
        <dbReference type="EMBL" id="MCA9397400.1"/>
    </source>
</evidence>
<comment type="caution">
    <text evidence="6">The sequence shown here is derived from an EMBL/GenBank/DDBJ whole genome shotgun (WGS) entry which is preliminary data.</text>
</comment>
<dbReference type="GO" id="GO:0005524">
    <property type="term" value="F:ATP binding"/>
    <property type="evidence" value="ECO:0007669"/>
    <property type="project" value="UniProtKB-KW"/>
</dbReference>
<keyword evidence="2" id="KW-0808">Transferase</keyword>
<dbReference type="EC" id="2.7.2.3" evidence="1"/>
<evidence type="ECO:0000256" key="1">
    <source>
        <dbReference type="ARBA" id="ARBA00013061"/>
    </source>
</evidence>
<organism evidence="6 7">
    <name type="scientific">candidate division WWE3 bacterium</name>
    <dbReference type="NCBI Taxonomy" id="2053526"/>
    <lineage>
        <taxon>Bacteria</taxon>
        <taxon>Katanobacteria</taxon>
    </lineage>
</organism>
<evidence type="ECO:0000256" key="5">
    <source>
        <dbReference type="ARBA" id="ARBA00022840"/>
    </source>
</evidence>